<evidence type="ECO:0000313" key="4">
    <source>
        <dbReference type="Proteomes" id="UP001590951"/>
    </source>
</evidence>
<keyword evidence="4" id="KW-1185">Reference proteome</keyword>
<feature type="compositionally biased region" description="Polar residues" evidence="1">
    <location>
        <begin position="276"/>
        <end position="302"/>
    </location>
</feature>
<feature type="region of interest" description="Disordered" evidence="1">
    <location>
        <begin position="1"/>
        <end position="32"/>
    </location>
</feature>
<feature type="compositionally biased region" description="Basic residues" evidence="1">
    <location>
        <begin position="991"/>
        <end position="1004"/>
    </location>
</feature>
<gene>
    <name evidence="3" type="ORF">ABVK25_009216</name>
</gene>
<organism evidence="3 4">
    <name type="scientific">Lepraria finkii</name>
    <dbReference type="NCBI Taxonomy" id="1340010"/>
    <lineage>
        <taxon>Eukaryota</taxon>
        <taxon>Fungi</taxon>
        <taxon>Dikarya</taxon>
        <taxon>Ascomycota</taxon>
        <taxon>Pezizomycotina</taxon>
        <taxon>Lecanoromycetes</taxon>
        <taxon>OSLEUM clade</taxon>
        <taxon>Lecanoromycetidae</taxon>
        <taxon>Lecanorales</taxon>
        <taxon>Lecanorineae</taxon>
        <taxon>Stereocaulaceae</taxon>
        <taxon>Lepraria</taxon>
    </lineage>
</organism>
<dbReference type="Proteomes" id="UP001590951">
    <property type="component" value="Unassembled WGS sequence"/>
</dbReference>
<feature type="compositionally biased region" description="Basic and acidic residues" evidence="1">
    <location>
        <begin position="343"/>
        <end position="363"/>
    </location>
</feature>
<evidence type="ECO:0000313" key="3">
    <source>
        <dbReference type="EMBL" id="KAL2050547.1"/>
    </source>
</evidence>
<reference evidence="3 4" key="1">
    <citation type="submission" date="2024-09" db="EMBL/GenBank/DDBJ databases">
        <title>Rethinking Asexuality: The Enigmatic Case of Functional Sexual Genes in Lepraria (Stereocaulaceae).</title>
        <authorList>
            <person name="Doellman M."/>
            <person name="Sun Y."/>
            <person name="Barcenas-Pena A."/>
            <person name="Lumbsch H.T."/>
            <person name="Grewe F."/>
        </authorList>
    </citation>
    <scope>NUCLEOTIDE SEQUENCE [LARGE SCALE GENOMIC DNA]</scope>
    <source>
        <strain evidence="3 4">Grewe 0041</strain>
    </source>
</reference>
<feature type="compositionally biased region" description="Low complexity" evidence="1">
    <location>
        <begin position="681"/>
        <end position="691"/>
    </location>
</feature>
<keyword evidence="2" id="KW-0472">Membrane</keyword>
<evidence type="ECO:0000256" key="2">
    <source>
        <dbReference type="SAM" id="Phobius"/>
    </source>
</evidence>
<evidence type="ECO:0000256" key="1">
    <source>
        <dbReference type="SAM" id="MobiDB-lite"/>
    </source>
</evidence>
<feature type="compositionally biased region" description="Basic and acidic residues" evidence="1">
    <location>
        <begin position="321"/>
        <end position="334"/>
    </location>
</feature>
<feature type="compositionally biased region" description="Pro residues" evidence="1">
    <location>
        <begin position="246"/>
        <end position="256"/>
    </location>
</feature>
<comment type="caution">
    <text evidence="3">The sequence shown here is derived from an EMBL/GenBank/DDBJ whole genome shotgun (WGS) entry which is preliminary data.</text>
</comment>
<feature type="compositionally biased region" description="Polar residues" evidence="1">
    <location>
        <begin position="698"/>
        <end position="716"/>
    </location>
</feature>
<name>A0ABR4AY10_9LECA</name>
<dbReference type="EMBL" id="JBHFEH010000046">
    <property type="protein sequence ID" value="KAL2050547.1"/>
    <property type="molecule type" value="Genomic_DNA"/>
</dbReference>
<feature type="region of interest" description="Disordered" evidence="1">
    <location>
        <begin position="562"/>
        <end position="595"/>
    </location>
</feature>
<feature type="region of interest" description="Disordered" evidence="1">
    <location>
        <begin position="909"/>
        <end position="1004"/>
    </location>
</feature>
<feature type="region of interest" description="Disordered" evidence="1">
    <location>
        <begin position="655"/>
        <end position="716"/>
    </location>
</feature>
<keyword evidence="2" id="KW-0812">Transmembrane</keyword>
<feature type="compositionally biased region" description="Basic and acidic residues" evidence="1">
    <location>
        <begin position="393"/>
        <end position="413"/>
    </location>
</feature>
<sequence>MLSSHKTASLRSSTARTAGQRRSTPAPTYQLSTHHGFSWRANYKHGHPHAGKVWKGFSTHDACKDMARIQLCRGTSWNQQYPLRYLPRYLRVQEWRLSSSWGRPGPDPKTRPEEKYKDWFSRWQRRKEEQYSDFTKRLEYKEKKYNDFMEKVEDDPYGVLFGRYWMKFADGTQSRDTRDSGSSAGPDYGESPSPRAEKTVTKNKPLGQTNAGDKHTKPEAVIVESREQEYEIDPITMRKVSKRTAPPVPPAVPKFEPPTFSFDIPIKRFRAPSTEPPSNQQSSKDPINRNTPSESSPVTPSKPQYAKSWLAQEGFGQVVKVESRPELKTEDVKSKATAIKIESALERHVKGRSTAEKDSERPFRYQPQENTTEDVDLLRSSDVRASAGLRGKAAKETDSEKQARQRKLEEECYRRSLDRENQLAQEVATDTPKDASDDKADTFVSSLWMNQISDGEPIVSSIRMAADQQTHDGSDAVSAAHKPVAIAEPVSAAQKAMIGKVNKIKTQIVPVKVRLDIMKAEYEALRKRWLDENRMQKAAKRANEIHEEEVKAQKLAMQAMETHGAHKRDTAQASNINGDKKSGPRPPQGFLPGEGDLAMNVVNFAERDRWYKQKAPHAMEENDTKLKKLAKDRELIREVRSIYEDAYGIIDTKHRQRSQLEDGSKPLTASEDKALDTAGTSVQSSSGLSSSDSKREQPSSSTLTQEAQSQSLDNAQSSDSLAIIQRLFNELRQAQDLIHKHRTAHQLNEETDSFRTVADTMPGVSKSYEQTVLQIAKSALKLTNTAMANSAKPMTGRAPSSSAIKVTNAEMQTSTTPNVYRLLAYDSATQKVISSPKTTSPAPFSKEQPLMPVEALEVLNNPGKFLPHLMMLHNKGYNVVSGTSNIQVFKKEPTGDELSAAKHAEAMKHPNPIDGTIASTGNFASPTGFVNHDSPIPLEELEQHRAASETGSSEAATEASVNEPSSSNKVRREEAVFSGGRRGGWQETHGRRFKNKKQRKRKRTFGRMLLTGTFTAASCYVVGVASEMMRH</sequence>
<feature type="compositionally biased region" description="Basic and acidic residues" evidence="1">
    <location>
        <begin position="212"/>
        <end position="229"/>
    </location>
</feature>
<keyword evidence="2" id="KW-1133">Transmembrane helix</keyword>
<proteinExistence type="predicted"/>
<protein>
    <submittedName>
        <fullName evidence="3">Uncharacterized protein</fullName>
    </submittedName>
</protein>
<feature type="compositionally biased region" description="Low complexity" evidence="1">
    <location>
        <begin position="948"/>
        <end position="960"/>
    </location>
</feature>
<feature type="transmembrane region" description="Helical" evidence="2">
    <location>
        <begin position="1004"/>
        <end position="1025"/>
    </location>
</feature>
<accession>A0ABR4AY10</accession>
<feature type="region of interest" description="Disordered" evidence="1">
    <location>
        <begin position="172"/>
        <end position="413"/>
    </location>
</feature>
<feature type="compositionally biased region" description="Basic and acidic residues" evidence="1">
    <location>
        <begin position="658"/>
        <end position="675"/>
    </location>
</feature>